<evidence type="ECO:0000313" key="2">
    <source>
        <dbReference type="EMBL" id="KAH3730657.1"/>
    </source>
</evidence>
<sequence length="102" mass="11376">MSTSDWLSINSLGVIDNCTDIPSDTIVAEFLKEALSLILRFLKPSFEVRDDVIVDDMFKDFTADRRQGDWAVLTSNRASSSAPSFSSLCDGQTDRLKAERKP</sequence>
<reference evidence="2" key="1">
    <citation type="journal article" date="2019" name="bioRxiv">
        <title>The Genome of the Zebra Mussel, Dreissena polymorpha: A Resource for Invasive Species Research.</title>
        <authorList>
            <person name="McCartney M.A."/>
            <person name="Auch B."/>
            <person name="Kono T."/>
            <person name="Mallez S."/>
            <person name="Zhang Y."/>
            <person name="Obille A."/>
            <person name="Becker A."/>
            <person name="Abrahante J.E."/>
            <person name="Garbe J."/>
            <person name="Badalamenti J.P."/>
            <person name="Herman A."/>
            <person name="Mangelson H."/>
            <person name="Liachko I."/>
            <person name="Sullivan S."/>
            <person name="Sone E.D."/>
            <person name="Koren S."/>
            <person name="Silverstein K.A.T."/>
            <person name="Beckman K.B."/>
            <person name="Gohl D.M."/>
        </authorList>
    </citation>
    <scope>NUCLEOTIDE SEQUENCE</scope>
    <source>
        <strain evidence="2">Duluth1</strain>
        <tissue evidence="2">Whole animal</tissue>
    </source>
</reference>
<protein>
    <submittedName>
        <fullName evidence="2">Uncharacterized protein</fullName>
    </submittedName>
</protein>
<dbReference type="EMBL" id="JAIWYP010000012">
    <property type="protein sequence ID" value="KAH3730657.1"/>
    <property type="molecule type" value="Genomic_DNA"/>
</dbReference>
<organism evidence="2 3">
    <name type="scientific">Dreissena polymorpha</name>
    <name type="common">Zebra mussel</name>
    <name type="synonym">Mytilus polymorpha</name>
    <dbReference type="NCBI Taxonomy" id="45954"/>
    <lineage>
        <taxon>Eukaryota</taxon>
        <taxon>Metazoa</taxon>
        <taxon>Spiralia</taxon>
        <taxon>Lophotrochozoa</taxon>
        <taxon>Mollusca</taxon>
        <taxon>Bivalvia</taxon>
        <taxon>Autobranchia</taxon>
        <taxon>Heteroconchia</taxon>
        <taxon>Euheterodonta</taxon>
        <taxon>Imparidentia</taxon>
        <taxon>Neoheterodontei</taxon>
        <taxon>Myida</taxon>
        <taxon>Dreissenoidea</taxon>
        <taxon>Dreissenidae</taxon>
        <taxon>Dreissena</taxon>
    </lineage>
</organism>
<evidence type="ECO:0000256" key="1">
    <source>
        <dbReference type="SAM" id="MobiDB-lite"/>
    </source>
</evidence>
<feature type="compositionally biased region" description="Basic and acidic residues" evidence="1">
    <location>
        <begin position="92"/>
        <end position="102"/>
    </location>
</feature>
<dbReference type="AlphaFoldDB" id="A0A9D4CU28"/>
<feature type="region of interest" description="Disordered" evidence="1">
    <location>
        <begin position="76"/>
        <end position="102"/>
    </location>
</feature>
<accession>A0A9D4CU28</accession>
<dbReference type="Proteomes" id="UP000828390">
    <property type="component" value="Unassembled WGS sequence"/>
</dbReference>
<keyword evidence="3" id="KW-1185">Reference proteome</keyword>
<gene>
    <name evidence="2" type="ORF">DPMN_056648</name>
</gene>
<comment type="caution">
    <text evidence="2">The sequence shown here is derived from an EMBL/GenBank/DDBJ whole genome shotgun (WGS) entry which is preliminary data.</text>
</comment>
<evidence type="ECO:0000313" key="3">
    <source>
        <dbReference type="Proteomes" id="UP000828390"/>
    </source>
</evidence>
<feature type="compositionally biased region" description="Low complexity" evidence="1">
    <location>
        <begin position="76"/>
        <end position="87"/>
    </location>
</feature>
<proteinExistence type="predicted"/>
<name>A0A9D4CU28_DREPO</name>
<reference evidence="2" key="2">
    <citation type="submission" date="2020-11" db="EMBL/GenBank/DDBJ databases">
        <authorList>
            <person name="McCartney M.A."/>
            <person name="Auch B."/>
            <person name="Kono T."/>
            <person name="Mallez S."/>
            <person name="Becker A."/>
            <person name="Gohl D.M."/>
            <person name="Silverstein K.A.T."/>
            <person name="Koren S."/>
            <person name="Bechman K.B."/>
            <person name="Herman A."/>
            <person name="Abrahante J.E."/>
            <person name="Garbe J."/>
        </authorList>
    </citation>
    <scope>NUCLEOTIDE SEQUENCE</scope>
    <source>
        <strain evidence="2">Duluth1</strain>
        <tissue evidence="2">Whole animal</tissue>
    </source>
</reference>